<dbReference type="AlphaFoldDB" id="A0A831RX28"/>
<keyword evidence="8" id="KW-0653">Protein transport</keyword>
<evidence type="ECO:0000256" key="13">
    <source>
        <dbReference type="ARBA" id="ARBA00030866"/>
    </source>
</evidence>
<dbReference type="GO" id="GO:0015031">
    <property type="term" value="P:protein transport"/>
    <property type="evidence" value="ECO:0007669"/>
    <property type="project" value="UniProtKB-KW"/>
</dbReference>
<dbReference type="InterPro" id="IPR047040">
    <property type="entry name" value="FlhF__GTPase_dom"/>
</dbReference>
<dbReference type="GO" id="GO:0006614">
    <property type="term" value="P:SRP-dependent cotranslational protein targeting to membrane"/>
    <property type="evidence" value="ECO:0007669"/>
    <property type="project" value="InterPro"/>
</dbReference>
<dbReference type="EMBL" id="DRLF01000429">
    <property type="protein sequence ID" value="HEC07672.1"/>
    <property type="molecule type" value="Genomic_DNA"/>
</dbReference>
<keyword evidence="11" id="KW-1006">Bacterial flagellum protein export</keyword>
<organism evidence="16">
    <name type="scientific">Thiolapillus brandeum</name>
    <dbReference type="NCBI Taxonomy" id="1076588"/>
    <lineage>
        <taxon>Bacteria</taxon>
        <taxon>Pseudomonadati</taxon>
        <taxon>Pseudomonadota</taxon>
        <taxon>Gammaproteobacteria</taxon>
        <taxon>Chromatiales</taxon>
        <taxon>Sedimenticolaceae</taxon>
        <taxon>Thiolapillus</taxon>
    </lineage>
</organism>
<dbReference type="InterPro" id="IPR027417">
    <property type="entry name" value="P-loop_NTPase"/>
</dbReference>
<keyword evidence="6" id="KW-0547">Nucleotide-binding</keyword>
<dbReference type="SMART" id="SM00382">
    <property type="entry name" value="AAA"/>
    <property type="match status" value="1"/>
</dbReference>
<feature type="non-terminal residue" evidence="16">
    <location>
        <position position="1"/>
    </location>
</feature>
<proteinExistence type="inferred from homology"/>
<feature type="domain" description="AAA+ ATPase" evidence="14">
    <location>
        <begin position="1"/>
        <end position="165"/>
    </location>
</feature>
<keyword evidence="16" id="KW-0282">Flagellum</keyword>
<accession>A0A831RX28</accession>
<name>A0A831RX28_9GAMM</name>
<evidence type="ECO:0000256" key="12">
    <source>
        <dbReference type="ARBA" id="ARBA00025337"/>
    </source>
</evidence>
<comment type="subcellular location">
    <subcellularLocation>
        <location evidence="1">Cell membrane</location>
        <topology evidence="1">Peripheral membrane protein</topology>
        <orientation evidence="1">Cytoplasmic side</orientation>
    </subcellularLocation>
</comment>
<comment type="similarity">
    <text evidence="2">Belongs to the GTP-binding SRP family.</text>
</comment>
<evidence type="ECO:0000256" key="1">
    <source>
        <dbReference type="ARBA" id="ARBA00004413"/>
    </source>
</evidence>
<dbReference type="SUPFAM" id="SSF52540">
    <property type="entry name" value="P-loop containing nucleoside triphosphate hydrolases"/>
    <property type="match status" value="1"/>
</dbReference>
<keyword evidence="4" id="KW-0813">Transport</keyword>
<keyword evidence="7" id="KW-1005">Bacterial flagellum biogenesis</keyword>
<evidence type="ECO:0000256" key="9">
    <source>
        <dbReference type="ARBA" id="ARBA00023134"/>
    </source>
</evidence>
<dbReference type="GO" id="GO:0005886">
    <property type="term" value="C:plasma membrane"/>
    <property type="evidence" value="ECO:0007669"/>
    <property type="project" value="UniProtKB-SubCell"/>
</dbReference>
<feature type="domain" description="SRP54-type proteins GTP-binding" evidence="15">
    <location>
        <begin position="1"/>
        <end position="192"/>
    </location>
</feature>
<gene>
    <name evidence="16" type="ORF">ENJ12_12515</name>
</gene>
<evidence type="ECO:0000313" key="16">
    <source>
        <dbReference type="EMBL" id="HEC07672.1"/>
    </source>
</evidence>
<protein>
    <recommendedName>
        <fullName evidence="3">Flagellar biosynthesis protein FlhF</fullName>
    </recommendedName>
    <alternativeName>
        <fullName evidence="13">Flagella-associated GTP-binding protein</fullName>
    </alternativeName>
</protein>
<dbReference type="Gene3D" id="3.40.50.300">
    <property type="entry name" value="P-loop containing nucleotide triphosphate hydrolases"/>
    <property type="match status" value="1"/>
</dbReference>
<dbReference type="InterPro" id="IPR003593">
    <property type="entry name" value="AAA+_ATPase"/>
</dbReference>
<evidence type="ECO:0000259" key="15">
    <source>
        <dbReference type="SMART" id="SM00962"/>
    </source>
</evidence>
<keyword evidence="16" id="KW-0969">Cilium</keyword>
<evidence type="ECO:0000256" key="3">
    <source>
        <dbReference type="ARBA" id="ARBA00014919"/>
    </source>
</evidence>
<dbReference type="GO" id="GO:0005047">
    <property type="term" value="F:signal recognition particle binding"/>
    <property type="evidence" value="ECO:0007669"/>
    <property type="project" value="TreeGrafter"/>
</dbReference>
<dbReference type="GO" id="GO:0003924">
    <property type="term" value="F:GTPase activity"/>
    <property type="evidence" value="ECO:0007669"/>
    <property type="project" value="InterPro"/>
</dbReference>
<dbReference type="PANTHER" id="PTHR43134:SF3">
    <property type="entry name" value="FLAGELLAR BIOSYNTHESIS PROTEIN FLHF"/>
    <property type="match status" value="1"/>
</dbReference>
<dbReference type="Pfam" id="PF00448">
    <property type="entry name" value="SRP54"/>
    <property type="match status" value="1"/>
</dbReference>
<dbReference type="GO" id="GO:0005525">
    <property type="term" value="F:GTP binding"/>
    <property type="evidence" value="ECO:0007669"/>
    <property type="project" value="UniProtKB-KW"/>
</dbReference>
<dbReference type="InterPro" id="IPR000897">
    <property type="entry name" value="SRP54_GTPase_dom"/>
</dbReference>
<evidence type="ECO:0000256" key="11">
    <source>
        <dbReference type="ARBA" id="ARBA00023225"/>
    </source>
</evidence>
<dbReference type="GO" id="GO:0044781">
    <property type="term" value="P:bacterial-type flagellum organization"/>
    <property type="evidence" value="ECO:0007669"/>
    <property type="project" value="UniProtKB-KW"/>
</dbReference>
<evidence type="ECO:0000256" key="5">
    <source>
        <dbReference type="ARBA" id="ARBA00022475"/>
    </source>
</evidence>
<dbReference type="CDD" id="cd17873">
    <property type="entry name" value="FlhF"/>
    <property type="match status" value="1"/>
</dbReference>
<keyword evidence="5" id="KW-1003">Cell membrane</keyword>
<keyword evidence="10" id="KW-0472">Membrane</keyword>
<evidence type="ECO:0000256" key="4">
    <source>
        <dbReference type="ARBA" id="ARBA00022448"/>
    </source>
</evidence>
<evidence type="ECO:0000256" key="2">
    <source>
        <dbReference type="ARBA" id="ARBA00008531"/>
    </source>
</evidence>
<evidence type="ECO:0000256" key="6">
    <source>
        <dbReference type="ARBA" id="ARBA00022741"/>
    </source>
</evidence>
<keyword evidence="9" id="KW-0342">GTP-binding</keyword>
<comment type="function">
    <text evidence="12">Necessary for flagellar biosynthesis. May be involved in translocation of the flagellum.</text>
</comment>
<dbReference type="Proteomes" id="UP000886339">
    <property type="component" value="Unassembled WGS sequence"/>
</dbReference>
<reference evidence="16" key="1">
    <citation type="journal article" date="2020" name="mSystems">
        <title>Genome- and Community-Level Interaction Insights into Carbon Utilization and Element Cycling Functions of Hydrothermarchaeota in Hydrothermal Sediment.</title>
        <authorList>
            <person name="Zhou Z."/>
            <person name="Liu Y."/>
            <person name="Xu W."/>
            <person name="Pan J."/>
            <person name="Luo Z.H."/>
            <person name="Li M."/>
        </authorList>
    </citation>
    <scope>NUCLEOTIDE SEQUENCE [LARGE SCALE GENOMIC DNA]</scope>
    <source>
        <strain evidence="16">HyVt-458</strain>
    </source>
</reference>
<keyword evidence="16" id="KW-0966">Cell projection</keyword>
<evidence type="ECO:0000256" key="10">
    <source>
        <dbReference type="ARBA" id="ARBA00023136"/>
    </source>
</evidence>
<evidence type="ECO:0000259" key="14">
    <source>
        <dbReference type="SMART" id="SM00382"/>
    </source>
</evidence>
<sequence length="219" mass="23565">GVIALVGPTGVGKTTTVAKLAARFALRHGRRHVALVTTDSYRIGAHEQLRTYGRILGIPVQTAGSREELAAVLNHAQDRKLVLIDTAGVSQRDLHLTEKLSSLNLGEQRIRNYLVLSATGQTQVQNEVIKSFRKAGLHRCIITKMDEASSLGGTLATLVQNGLPAAYIADGQQVPDDLHPARAEKLVKHAVGLMQRQEESLAEETLAFNFGGLVANAHA</sequence>
<dbReference type="PANTHER" id="PTHR43134">
    <property type="entry name" value="SIGNAL RECOGNITION PARTICLE RECEPTOR SUBUNIT ALPHA"/>
    <property type="match status" value="1"/>
</dbReference>
<evidence type="ECO:0000256" key="8">
    <source>
        <dbReference type="ARBA" id="ARBA00022927"/>
    </source>
</evidence>
<comment type="caution">
    <text evidence="16">The sequence shown here is derived from an EMBL/GenBank/DDBJ whole genome shotgun (WGS) entry which is preliminary data.</text>
</comment>
<evidence type="ECO:0000256" key="7">
    <source>
        <dbReference type="ARBA" id="ARBA00022795"/>
    </source>
</evidence>
<dbReference type="SMART" id="SM00962">
    <property type="entry name" value="SRP54"/>
    <property type="match status" value="1"/>
</dbReference>
<dbReference type="FunFam" id="3.40.50.300:FF:000695">
    <property type="entry name" value="Flagellar biosynthesis regulator FlhF"/>
    <property type="match status" value="1"/>
</dbReference>